<evidence type="ECO:0000256" key="3">
    <source>
        <dbReference type="PROSITE-ProRule" id="PRU00221"/>
    </source>
</evidence>
<evidence type="ECO:0000313" key="7">
    <source>
        <dbReference type="Proteomes" id="UP000023152"/>
    </source>
</evidence>
<feature type="repeat" description="WD" evidence="3">
    <location>
        <begin position="250"/>
        <end position="293"/>
    </location>
</feature>
<dbReference type="PANTHER" id="PTHR19848:SF8">
    <property type="entry name" value="F-BOX AND WD REPEAT DOMAIN CONTAINING 7"/>
    <property type="match status" value="1"/>
</dbReference>
<dbReference type="InterPro" id="IPR001680">
    <property type="entry name" value="WD40_rpt"/>
</dbReference>
<dbReference type="InterPro" id="IPR020472">
    <property type="entry name" value="WD40_PAC1"/>
</dbReference>
<feature type="compositionally biased region" description="Basic and acidic residues" evidence="5">
    <location>
        <begin position="203"/>
        <end position="225"/>
    </location>
</feature>
<evidence type="ECO:0000256" key="2">
    <source>
        <dbReference type="ARBA" id="ARBA00022737"/>
    </source>
</evidence>
<proteinExistence type="predicted"/>
<dbReference type="EMBL" id="ASPP01003785">
    <property type="protein sequence ID" value="ETO32974.1"/>
    <property type="molecule type" value="Genomic_DNA"/>
</dbReference>
<feature type="repeat" description="WD" evidence="3">
    <location>
        <begin position="294"/>
        <end position="342"/>
    </location>
</feature>
<dbReference type="CDD" id="cd00200">
    <property type="entry name" value="WD40"/>
    <property type="match status" value="1"/>
</dbReference>
<evidence type="ECO:0000256" key="5">
    <source>
        <dbReference type="SAM" id="MobiDB-lite"/>
    </source>
</evidence>
<name>X6P4H8_RETFI</name>
<feature type="region of interest" description="Disordered" evidence="5">
    <location>
        <begin position="203"/>
        <end position="232"/>
    </location>
</feature>
<evidence type="ECO:0000256" key="1">
    <source>
        <dbReference type="ARBA" id="ARBA00022574"/>
    </source>
</evidence>
<feature type="repeat" description="WD" evidence="3">
    <location>
        <begin position="448"/>
        <end position="493"/>
    </location>
</feature>
<feature type="repeat" description="WD" evidence="3">
    <location>
        <begin position="494"/>
        <end position="543"/>
    </location>
</feature>
<dbReference type="OrthoDB" id="24670at2759"/>
<keyword evidence="4" id="KW-0175">Coiled coil</keyword>
<feature type="repeat" description="WD" evidence="3">
    <location>
        <begin position="343"/>
        <end position="386"/>
    </location>
</feature>
<reference evidence="6 7" key="1">
    <citation type="journal article" date="2013" name="Curr. Biol.">
        <title>The Genome of the Foraminiferan Reticulomyxa filosa.</title>
        <authorList>
            <person name="Glockner G."/>
            <person name="Hulsmann N."/>
            <person name="Schleicher M."/>
            <person name="Noegel A.A."/>
            <person name="Eichinger L."/>
            <person name="Gallinger C."/>
            <person name="Pawlowski J."/>
            <person name="Sierra R."/>
            <person name="Euteneuer U."/>
            <person name="Pillet L."/>
            <person name="Moustafa A."/>
            <person name="Platzer M."/>
            <person name="Groth M."/>
            <person name="Szafranski K."/>
            <person name="Schliwa M."/>
        </authorList>
    </citation>
    <scope>NUCLEOTIDE SEQUENCE [LARGE SCALE GENOMIC DNA]</scope>
</reference>
<keyword evidence="1 3" id="KW-0853">WD repeat</keyword>
<evidence type="ECO:0000256" key="4">
    <source>
        <dbReference type="SAM" id="Coils"/>
    </source>
</evidence>
<organism evidence="6 7">
    <name type="scientific">Reticulomyxa filosa</name>
    <dbReference type="NCBI Taxonomy" id="46433"/>
    <lineage>
        <taxon>Eukaryota</taxon>
        <taxon>Sar</taxon>
        <taxon>Rhizaria</taxon>
        <taxon>Retaria</taxon>
        <taxon>Foraminifera</taxon>
        <taxon>Monothalamids</taxon>
        <taxon>Reticulomyxidae</taxon>
        <taxon>Reticulomyxa</taxon>
    </lineage>
</organism>
<accession>X6P4H8</accession>
<dbReference type="InterPro" id="IPR015943">
    <property type="entry name" value="WD40/YVTN_repeat-like_dom_sf"/>
</dbReference>
<keyword evidence="7" id="KW-1185">Reference proteome</keyword>
<dbReference type="Proteomes" id="UP000023152">
    <property type="component" value="Unassembled WGS sequence"/>
</dbReference>
<feature type="repeat" description="WD" evidence="3">
    <location>
        <begin position="421"/>
        <end position="447"/>
    </location>
</feature>
<dbReference type="InterPro" id="IPR036322">
    <property type="entry name" value="WD40_repeat_dom_sf"/>
</dbReference>
<gene>
    <name evidence="6" type="ORF">RFI_04133</name>
</gene>
<dbReference type="PANTHER" id="PTHR19848">
    <property type="entry name" value="WD40 REPEAT PROTEIN"/>
    <property type="match status" value="1"/>
</dbReference>
<keyword evidence="2" id="KW-0677">Repeat</keyword>
<dbReference type="AlphaFoldDB" id="X6P4H8"/>
<dbReference type="SUPFAM" id="SSF50978">
    <property type="entry name" value="WD40 repeat-like"/>
    <property type="match status" value="1"/>
</dbReference>
<feature type="coiled-coil region" evidence="4">
    <location>
        <begin position="115"/>
        <end position="149"/>
    </location>
</feature>
<dbReference type="InterPro" id="IPR019775">
    <property type="entry name" value="WD40_repeat_CS"/>
</dbReference>
<evidence type="ECO:0000313" key="6">
    <source>
        <dbReference type="EMBL" id="ETO32974.1"/>
    </source>
</evidence>
<protein>
    <submittedName>
        <fullName evidence="6">WD repeat-containing protein</fullName>
    </submittedName>
</protein>
<dbReference type="Pfam" id="PF00400">
    <property type="entry name" value="WD40"/>
    <property type="match status" value="6"/>
</dbReference>
<dbReference type="Gene3D" id="2.130.10.10">
    <property type="entry name" value="YVTN repeat-like/Quinoprotein amine dehydrogenase"/>
    <property type="match status" value="3"/>
</dbReference>
<dbReference type="SMART" id="SM00320">
    <property type="entry name" value="WD40"/>
    <property type="match status" value="6"/>
</dbReference>
<comment type="caution">
    <text evidence="6">The sequence shown here is derived from an EMBL/GenBank/DDBJ whole genome shotgun (WGS) entry which is preliminary data.</text>
</comment>
<dbReference type="PROSITE" id="PS00678">
    <property type="entry name" value="WD_REPEATS_1"/>
    <property type="match status" value="5"/>
</dbReference>
<dbReference type="PROSITE" id="PS50294">
    <property type="entry name" value="WD_REPEATS_REGION"/>
    <property type="match status" value="4"/>
</dbReference>
<dbReference type="PRINTS" id="PR00320">
    <property type="entry name" value="GPROTEINBRPT"/>
</dbReference>
<sequence length="600" mass="68795">MCPTQSHDGCSYTKNKLAQQSIEGLTVKCPRQFQQCLNVSGRNKEGQSFENMTVICDFKGQIKDLNNHLNEACELELSECWFKFFGCNHICPKYKLENHLISMMKEHFDLVMKASAVMHQTIQKLREIAEQLQREHERLKSVTQVSEKRQQEAILKLFNENYLLKQQLLQQQQHLQASNNYQETLVHQLEKLKQEIQSQEGIILEKDNKDNEEKDEKEREGDKMQLKSANKKSNTPSFDVFRLASLIKTFRGHFSYVYSIDHSTSDGGRFLCSGSNDKTVRVWHVEIAKQMYSFKEHLGAVNCVKFSPYHYHHHHYRNVVCSSSADRTIRFWNIGHKKSFKVLNGHKNDVNGIAFSSFDGGRYLCSGSHDNTIRLWNVETFKSLQVLNGHTNTVWCVAFSPLRNGNNNASKSENIFVIGGNGYTICSGSYDNTIRLWDAETTKQLMIFEGHHNAVLDVKYGTSGPGAANTILSGSADGSIRLWDIRSNRQTQVFNGHGNWVTCVEFSPFTNSSEFGNSTVLCSGSMDNTIRFWDIRSNKSELYVIKGHTKDDSILCLKFVSFKWEGNTKERKYDGGCFKLYYGSYLGLFTFGDKIFFSDF</sequence>
<dbReference type="PROSITE" id="PS50082">
    <property type="entry name" value="WD_REPEATS_2"/>
    <property type="match status" value="6"/>
</dbReference>